<proteinExistence type="predicted"/>
<sequence length="214" mass="23874">MVIHKKKGYSGTRKELKYFSKFKNPKCPPKSAPINAHLLYITDPNMDKETLDTAVGTTRGPGEPESIPEVEEEEEEEEVEVEELEKLESEAKEMAKRILEYRATLPDQLKATLASILSAQRPVLPEMDSGSDLGPFSQCNPGLGEQIKASKSALPTEGDQKIAEKVRLLKDKISSNISAMPIVLKRMKECMSKIENLDSYDGIIHPAFKNKRTS</sequence>
<evidence type="ECO:0000313" key="3">
    <source>
        <dbReference type="Proteomes" id="UP001174677"/>
    </source>
</evidence>
<gene>
    <name evidence="2" type="ORF">P3X46_003706</name>
</gene>
<evidence type="ECO:0000256" key="1">
    <source>
        <dbReference type="SAM" id="MobiDB-lite"/>
    </source>
</evidence>
<feature type="region of interest" description="Disordered" evidence="1">
    <location>
        <begin position="51"/>
        <end position="79"/>
    </location>
</feature>
<dbReference type="EMBL" id="JARPOI010000002">
    <property type="protein sequence ID" value="KAJ9188341.1"/>
    <property type="molecule type" value="Genomic_DNA"/>
</dbReference>
<accession>A0ABQ9N744</accession>
<dbReference type="PANTHER" id="PTHR36045:SF2">
    <property type="entry name" value="OS04G0558500 PROTEIN"/>
    <property type="match status" value="1"/>
</dbReference>
<reference evidence="2" key="1">
    <citation type="journal article" date="2023" name="Plant Biotechnol. J.">
        <title>Chromosome-level wild Hevea brasiliensis genome provides new tools for genomic-assisted breeding and valuable loci to elevate rubber yield.</title>
        <authorList>
            <person name="Cheng H."/>
            <person name="Song X."/>
            <person name="Hu Y."/>
            <person name="Wu T."/>
            <person name="Yang Q."/>
            <person name="An Z."/>
            <person name="Feng S."/>
            <person name="Deng Z."/>
            <person name="Wu W."/>
            <person name="Zeng X."/>
            <person name="Tu M."/>
            <person name="Wang X."/>
            <person name="Huang H."/>
        </authorList>
    </citation>
    <scope>NUCLEOTIDE SEQUENCE</scope>
    <source>
        <strain evidence="2">MT/VB/25A 57/8</strain>
    </source>
</reference>
<protein>
    <submittedName>
        <fullName evidence="2">Uncharacterized protein</fullName>
    </submittedName>
</protein>
<feature type="compositionally biased region" description="Acidic residues" evidence="1">
    <location>
        <begin position="66"/>
        <end position="79"/>
    </location>
</feature>
<evidence type="ECO:0000313" key="2">
    <source>
        <dbReference type="EMBL" id="KAJ9188341.1"/>
    </source>
</evidence>
<dbReference type="PANTHER" id="PTHR36045">
    <property type="entry name" value="OS04G0558500 PROTEIN"/>
    <property type="match status" value="1"/>
</dbReference>
<organism evidence="2 3">
    <name type="scientific">Hevea brasiliensis</name>
    <name type="common">Para rubber tree</name>
    <name type="synonym">Siphonia brasiliensis</name>
    <dbReference type="NCBI Taxonomy" id="3981"/>
    <lineage>
        <taxon>Eukaryota</taxon>
        <taxon>Viridiplantae</taxon>
        <taxon>Streptophyta</taxon>
        <taxon>Embryophyta</taxon>
        <taxon>Tracheophyta</taxon>
        <taxon>Spermatophyta</taxon>
        <taxon>Magnoliopsida</taxon>
        <taxon>eudicotyledons</taxon>
        <taxon>Gunneridae</taxon>
        <taxon>Pentapetalae</taxon>
        <taxon>rosids</taxon>
        <taxon>fabids</taxon>
        <taxon>Malpighiales</taxon>
        <taxon>Euphorbiaceae</taxon>
        <taxon>Crotonoideae</taxon>
        <taxon>Micrandreae</taxon>
        <taxon>Hevea</taxon>
    </lineage>
</organism>
<comment type="caution">
    <text evidence="2">The sequence shown here is derived from an EMBL/GenBank/DDBJ whole genome shotgun (WGS) entry which is preliminary data.</text>
</comment>
<dbReference type="Proteomes" id="UP001174677">
    <property type="component" value="Chromosome 2"/>
</dbReference>
<name>A0ABQ9N744_HEVBR</name>
<keyword evidence="3" id="KW-1185">Reference proteome</keyword>